<dbReference type="EMBL" id="QXXA01000017">
    <property type="protein sequence ID" value="NBI07949.1"/>
    <property type="molecule type" value="Genomic_DNA"/>
</dbReference>
<dbReference type="NCBIfam" id="TIGR04070">
    <property type="entry name" value="photo_TT_lyase"/>
    <property type="match status" value="1"/>
</dbReference>
<accession>A0A845R1T3</accession>
<dbReference type="AlphaFoldDB" id="A0A845R1T3"/>
<protein>
    <submittedName>
        <fullName evidence="1">Spore photoproduct lyase</fullName>
        <ecNumber evidence="1">4.1.99.14</ecNumber>
    </submittedName>
</protein>
<dbReference type="EC" id="4.1.99.14" evidence="1"/>
<dbReference type="GO" id="GO:1904047">
    <property type="term" value="F:S-adenosyl-L-methionine binding"/>
    <property type="evidence" value="ECO:0007669"/>
    <property type="project" value="InterPro"/>
</dbReference>
<dbReference type="GO" id="GO:0042601">
    <property type="term" value="C:endospore-forming forespore"/>
    <property type="evidence" value="ECO:0007669"/>
    <property type="project" value="TreeGrafter"/>
</dbReference>
<evidence type="ECO:0000313" key="1">
    <source>
        <dbReference type="EMBL" id="NBI07949.1"/>
    </source>
</evidence>
<comment type="caution">
    <text evidence="1">The sequence shown here is derived from an EMBL/GenBank/DDBJ whole genome shotgun (WGS) entry which is preliminary data.</text>
</comment>
<dbReference type="CDD" id="cd01335">
    <property type="entry name" value="Radical_SAM"/>
    <property type="match status" value="1"/>
</dbReference>
<dbReference type="GO" id="GO:0051539">
    <property type="term" value="F:4 iron, 4 sulfur cluster binding"/>
    <property type="evidence" value="ECO:0007669"/>
    <property type="project" value="TreeGrafter"/>
</dbReference>
<dbReference type="Pfam" id="PF20903">
    <property type="entry name" value="SPL"/>
    <property type="match status" value="1"/>
</dbReference>
<gene>
    <name evidence="1" type="primary">splB</name>
    <name evidence="1" type="ORF">D3Z33_13895</name>
</gene>
<reference evidence="1 2" key="1">
    <citation type="submission" date="2018-08" db="EMBL/GenBank/DDBJ databases">
        <title>Murine metabolic-syndrome-specific gut microbial biobank.</title>
        <authorList>
            <person name="Liu C."/>
        </authorList>
    </citation>
    <scope>NUCLEOTIDE SEQUENCE [LARGE SCALE GENOMIC DNA]</scope>
    <source>
        <strain evidence="1 2">583</strain>
    </source>
</reference>
<sequence>MFKPKQVLFEKDALEYPLGKEIYDKFKKENIQIVKLNANRVPSIKSDDLKEKYSKAKQTLVIGVRRSFKFQTCKPSAHYQLPLVTGCMGQCEYCYLNTRFGNKPYIRTYVNVEEILNQAKKYIEKREGITIFEGAATSDPLPVEPYTHGLQKSIDYFSRIHNARFRFVTKYDNINSLLDLDHKGHTTIRFSLNTEKIIKNHEHFTSSAKNRIEAASKIYKAGYPLGFIIAPVFLYDGWKNEYRKLIEDISKAIEPNNSNDITFEVISHRYTLKAKEVITKIFPNTTLSMKEADRKFKYGQFGYGKYMYTKEQINEIEEFFTKEISRIFTDKSIKYII</sequence>
<dbReference type="Proteomes" id="UP000467132">
    <property type="component" value="Unassembled WGS sequence"/>
</dbReference>
<keyword evidence="2" id="KW-1185">Reference proteome</keyword>
<dbReference type="SFLD" id="SFLDG01079">
    <property type="entry name" value="spore_photoproduct_lyase_like"/>
    <property type="match status" value="1"/>
</dbReference>
<keyword evidence="1" id="KW-0456">Lyase</keyword>
<dbReference type="RefSeq" id="WP_160198416.1">
    <property type="nucleotide sequence ID" value="NZ_QXXA01000017.1"/>
</dbReference>
<dbReference type="SFLD" id="SFLDF00412">
    <property type="entry name" value="spore_photoproduct_lyase_2"/>
    <property type="match status" value="1"/>
</dbReference>
<dbReference type="SUPFAM" id="SSF102114">
    <property type="entry name" value="Radical SAM enzymes"/>
    <property type="match status" value="1"/>
</dbReference>
<dbReference type="InterPro" id="IPR058240">
    <property type="entry name" value="rSAM_sf"/>
</dbReference>
<dbReference type="InterPro" id="IPR049539">
    <property type="entry name" value="SPL"/>
</dbReference>
<dbReference type="Gene3D" id="3.40.50.12110">
    <property type="match status" value="1"/>
</dbReference>
<dbReference type="InterPro" id="IPR034559">
    <property type="entry name" value="SPL_Clostridia"/>
</dbReference>
<dbReference type="PANTHER" id="PTHR37822:SF2">
    <property type="entry name" value="SPORE PHOTOPRODUCT LYASE"/>
    <property type="match status" value="1"/>
</dbReference>
<evidence type="ECO:0000313" key="2">
    <source>
        <dbReference type="Proteomes" id="UP000467132"/>
    </source>
</evidence>
<dbReference type="InterPro" id="IPR023897">
    <property type="entry name" value="SPL_firmicutes"/>
</dbReference>
<dbReference type="GO" id="GO:0003913">
    <property type="term" value="F:DNA photolyase activity"/>
    <property type="evidence" value="ECO:0007669"/>
    <property type="project" value="InterPro"/>
</dbReference>
<dbReference type="PANTHER" id="PTHR37822">
    <property type="entry name" value="SPORE PHOTOPRODUCT LYASE-RELATED"/>
    <property type="match status" value="1"/>
</dbReference>
<dbReference type="SFLD" id="SFLDS00029">
    <property type="entry name" value="Radical_SAM"/>
    <property type="match status" value="1"/>
</dbReference>
<dbReference type="InterPro" id="IPR007197">
    <property type="entry name" value="rSAM"/>
</dbReference>
<proteinExistence type="predicted"/>
<name>A0A845R1T3_9CLOT</name>
<organism evidence="1 2">
    <name type="scientific">Senegalia massiliensis</name>
    <dbReference type="NCBI Taxonomy" id="1720316"/>
    <lineage>
        <taxon>Bacteria</taxon>
        <taxon>Bacillati</taxon>
        <taxon>Bacillota</taxon>
        <taxon>Clostridia</taxon>
        <taxon>Eubacteriales</taxon>
        <taxon>Clostridiaceae</taxon>
        <taxon>Senegalia</taxon>
    </lineage>
</organism>
<dbReference type="OrthoDB" id="9787095at2"/>
<dbReference type="Gene3D" id="3.80.30.30">
    <property type="match status" value="1"/>
</dbReference>